<dbReference type="EMBL" id="LJDB01000029">
    <property type="protein sequence ID" value="ONI41761.1"/>
    <property type="molecule type" value="Genomic_DNA"/>
</dbReference>
<protein>
    <submittedName>
        <fullName evidence="1">Uncharacterized protein</fullName>
    </submittedName>
</protein>
<gene>
    <name evidence="1" type="ORF">AN396_03210</name>
</gene>
<comment type="caution">
    <text evidence="1">The sequence shown here is derived from an EMBL/GenBank/DDBJ whole genome shotgun (WGS) entry which is preliminary data.</text>
</comment>
<name>A0ACC8XFA8_9FIRM</name>
<accession>A0ACC8XFA8</accession>
<keyword evidence="2" id="KW-1185">Reference proteome</keyword>
<organism evidence="1 2">
    <name type="scientific">Candidatus Epulonipiscium fishelsonii</name>
    <dbReference type="NCBI Taxonomy" id="77094"/>
    <lineage>
        <taxon>Bacteria</taxon>
        <taxon>Bacillati</taxon>
        <taxon>Bacillota</taxon>
        <taxon>Clostridia</taxon>
        <taxon>Lachnospirales</taxon>
        <taxon>Lachnospiraceae</taxon>
        <taxon>Candidatus Epulonipiscium</taxon>
    </lineage>
</organism>
<sequence>MMKITVKQIFPGILIIISLFFIYEGIVNIGFWDGDNGPKGGFYPTIIAVVLLIGSIVSLMQSLKEDKAEFFRDDFKVIFAGAAIIAGAMLIGLLPSIAIYLIIWMKVIEKMSWKSTLIFAGATTIIVYLVFGVWLAIQFPMGLLENFL</sequence>
<proteinExistence type="predicted"/>
<evidence type="ECO:0000313" key="1">
    <source>
        <dbReference type="EMBL" id="ONI41761.1"/>
    </source>
</evidence>
<dbReference type="Proteomes" id="UP000188605">
    <property type="component" value="Unassembled WGS sequence"/>
</dbReference>
<reference evidence="1" key="1">
    <citation type="submission" date="2016-08" db="EMBL/GenBank/DDBJ databases">
        <authorList>
            <person name="Ngugi D.K."/>
            <person name="Miyake S."/>
            <person name="Stingl U."/>
        </authorList>
    </citation>
    <scope>NUCLEOTIDE SEQUENCE</scope>
    <source>
        <strain evidence="1">SCG-B11WGA-EpuloA1</strain>
    </source>
</reference>
<evidence type="ECO:0000313" key="2">
    <source>
        <dbReference type="Proteomes" id="UP000188605"/>
    </source>
</evidence>